<evidence type="ECO:0000256" key="2">
    <source>
        <dbReference type="ARBA" id="ARBA00007362"/>
    </source>
</evidence>
<evidence type="ECO:0000256" key="5">
    <source>
        <dbReference type="ARBA" id="ARBA00022519"/>
    </source>
</evidence>
<keyword evidence="6" id="KW-0441">Lipid A biosynthesis</keyword>
<keyword evidence="8" id="KW-0448">Lipopolysaccharide biosynthesis</keyword>
<accession>E6U6E3</accession>
<evidence type="ECO:0000256" key="11">
    <source>
        <dbReference type="ARBA" id="ARBA00023136"/>
    </source>
</evidence>
<dbReference type="InterPro" id="IPR000620">
    <property type="entry name" value="EamA_dom"/>
</dbReference>
<comment type="subcellular location">
    <subcellularLocation>
        <location evidence="1">Cell membrane</location>
        <topology evidence="1">Multi-pass membrane protein</topology>
    </subcellularLocation>
</comment>
<feature type="domain" description="EamA" evidence="13">
    <location>
        <begin position="40"/>
        <end position="110"/>
    </location>
</feature>
<dbReference type="Gene3D" id="1.10.3730.20">
    <property type="match status" value="1"/>
</dbReference>
<dbReference type="HOGENOM" id="CLU_131462_7_0_9"/>
<dbReference type="InterPro" id="IPR000390">
    <property type="entry name" value="Small_drug/metabolite_transptr"/>
</dbReference>
<keyword evidence="4" id="KW-0444">Lipid biosynthesis</keyword>
<dbReference type="KEGG" id="eha:Ethha_2520"/>
<dbReference type="PANTHER" id="PTHR30561">
    <property type="entry name" value="SMR FAMILY PROTON-DEPENDENT DRUG EFFLUX TRANSPORTER SUGE"/>
    <property type="match status" value="1"/>
</dbReference>
<protein>
    <recommendedName>
        <fullName evidence="13">EamA domain-containing protein</fullName>
    </recommendedName>
</protein>
<keyword evidence="3" id="KW-1003">Cell membrane</keyword>
<feature type="transmembrane region" description="Helical" evidence="12">
    <location>
        <begin position="70"/>
        <end position="87"/>
    </location>
</feature>
<feature type="transmembrane region" description="Helical" evidence="12">
    <location>
        <begin position="43"/>
        <end position="64"/>
    </location>
</feature>
<evidence type="ECO:0000256" key="1">
    <source>
        <dbReference type="ARBA" id="ARBA00004651"/>
    </source>
</evidence>
<dbReference type="AlphaFoldDB" id="E6U6E3"/>
<dbReference type="Proteomes" id="UP000001551">
    <property type="component" value="Chromosome"/>
</dbReference>
<dbReference type="EMBL" id="CP002400">
    <property type="protein sequence ID" value="ADU28013.1"/>
    <property type="molecule type" value="Genomic_DNA"/>
</dbReference>
<dbReference type="RefSeq" id="WP_013486356.1">
    <property type="nucleotide sequence ID" value="NC_014828.1"/>
</dbReference>
<sequence>MNGYIALLVLSVAVASVSQLLLKAGAGRSHRGFLAEYCNPWTLGAYALLLCSTLLTVAAFKGLAFKNAPVIESLGYLFVLVLSRLFFREKITRRKLAGNLLIVAGVLIFYL</sequence>
<dbReference type="Pfam" id="PF00892">
    <property type="entry name" value="EamA"/>
    <property type="match status" value="1"/>
</dbReference>
<keyword evidence="15" id="KW-1185">Reference proteome</keyword>
<keyword evidence="11 12" id="KW-0472">Membrane</keyword>
<evidence type="ECO:0000256" key="9">
    <source>
        <dbReference type="ARBA" id="ARBA00022989"/>
    </source>
</evidence>
<evidence type="ECO:0000259" key="13">
    <source>
        <dbReference type="Pfam" id="PF00892"/>
    </source>
</evidence>
<proteinExistence type="inferred from homology"/>
<evidence type="ECO:0000256" key="8">
    <source>
        <dbReference type="ARBA" id="ARBA00022985"/>
    </source>
</evidence>
<keyword evidence="7 12" id="KW-0812">Transmembrane</keyword>
<keyword evidence="5" id="KW-0997">Cell inner membrane</keyword>
<evidence type="ECO:0000256" key="3">
    <source>
        <dbReference type="ARBA" id="ARBA00022475"/>
    </source>
</evidence>
<reference evidence="14 15" key="1">
    <citation type="submission" date="2010-12" db="EMBL/GenBank/DDBJ databases">
        <title>Complete sequence of Ethanoligenens harbinense YUAN-3.</title>
        <authorList>
            <person name="Lucas S."/>
            <person name="Copeland A."/>
            <person name="Lapidus A."/>
            <person name="Cheng J.-F."/>
            <person name="Bruce D."/>
            <person name="Goodwin L."/>
            <person name="Pitluck S."/>
            <person name="Chertkov O."/>
            <person name="Misra M."/>
            <person name="Detter J.C."/>
            <person name="Han C."/>
            <person name="Tapia R."/>
            <person name="Land M."/>
            <person name="Hauser L."/>
            <person name="Jeffries C."/>
            <person name="Kyrpides N."/>
            <person name="Ivanova N."/>
            <person name="Mikhailova N."/>
            <person name="Wang A."/>
            <person name="Mouttaki H."/>
            <person name="He Z."/>
            <person name="Zhou J."/>
            <person name="Hemme C.L."/>
            <person name="Woyke T."/>
        </authorList>
    </citation>
    <scope>NUCLEOTIDE SEQUENCE [LARGE SCALE GENOMIC DNA]</scope>
    <source>
        <strain evidence="15">DSM 18485 / JCM 12961 / CGMCC 1.5033 / YUAN-3</strain>
    </source>
</reference>
<evidence type="ECO:0000256" key="6">
    <source>
        <dbReference type="ARBA" id="ARBA00022556"/>
    </source>
</evidence>
<dbReference type="STRING" id="663278.Ethha_2520"/>
<dbReference type="GO" id="GO:0022857">
    <property type="term" value="F:transmembrane transporter activity"/>
    <property type="evidence" value="ECO:0007669"/>
    <property type="project" value="InterPro"/>
</dbReference>
<keyword evidence="9 12" id="KW-1133">Transmembrane helix</keyword>
<dbReference type="InterPro" id="IPR037185">
    <property type="entry name" value="EmrE-like"/>
</dbReference>
<name>E6U6E3_ETHHY</name>
<dbReference type="eggNOG" id="COG2076">
    <property type="taxonomic scope" value="Bacteria"/>
</dbReference>
<dbReference type="GO" id="GO:0009103">
    <property type="term" value="P:lipopolysaccharide biosynthetic process"/>
    <property type="evidence" value="ECO:0007669"/>
    <property type="project" value="UniProtKB-KW"/>
</dbReference>
<evidence type="ECO:0000256" key="12">
    <source>
        <dbReference type="SAM" id="Phobius"/>
    </source>
</evidence>
<dbReference type="PANTHER" id="PTHR30561:SF9">
    <property type="entry name" value="4-AMINO-4-DEOXY-L-ARABINOSE-PHOSPHOUNDECAPRENOL FLIPPASE SUBUNIT ARNF-RELATED"/>
    <property type="match status" value="1"/>
</dbReference>
<evidence type="ECO:0000313" key="14">
    <source>
        <dbReference type="EMBL" id="ADU28013.1"/>
    </source>
</evidence>
<evidence type="ECO:0000256" key="4">
    <source>
        <dbReference type="ARBA" id="ARBA00022516"/>
    </source>
</evidence>
<gene>
    <name evidence="14" type="ordered locus">Ethha_2520</name>
</gene>
<keyword evidence="10" id="KW-0443">Lipid metabolism</keyword>
<comment type="similarity">
    <text evidence="2">Belongs to the EamA transporter family.</text>
</comment>
<organism evidence="14 15">
    <name type="scientific">Ethanoligenens harbinense (strain DSM 18485 / JCM 12961 / CGMCC 1.5033 / YUAN-3)</name>
    <dbReference type="NCBI Taxonomy" id="663278"/>
    <lineage>
        <taxon>Bacteria</taxon>
        <taxon>Bacillati</taxon>
        <taxon>Bacillota</taxon>
        <taxon>Clostridia</taxon>
        <taxon>Eubacteriales</taxon>
        <taxon>Oscillospiraceae</taxon>
        <taxon>Ethanoligenens</taxon>
    </lineage>
</organism>
<evidence type="ECO:0000256" key="7">
    <source>
        <dbReference type="ARBA" id="ARBA00022692"/>
    </source>
</evidence>
<dbReference type="SUPFAM" id="SSF103481">
    <property type="entry name" value="Multidrug resistance efflux transporter EmrE"/>
    <property type="match status" value="1"/>
</dbReference>
<feature type="transmembrane region" description="Helical" evidence="12">
    <location>
        <begin position="6"/>
        <end position="22"/>
    </location>
</feature>
<dbReference type="GO" id="GO:0005886">
    <property type="term" value="C:plasma membrane"/>
    <property type="evidence" value="ECO:0007669"/>
    <property type="project" value="UniProtKB-SubCell"/>
</dbReference>
<evidence type="ECO:0000313" key="15">
    <source>
        <dbReference type="Proteomes" id="UP000001551"/>
    </source>
</evidence>
<evidence type="ECO:0000256" key="10">
    <source>
        <dbReference type="ARBA" id="ARBA00023098"/>
    </source>
</evidence>